<evidence type="ECO:0000259" key="2">
    <source>
        <dbReference type="PROSITE" id="PS50801"/>
    </source>
</evidence>
<dbReference type="InterPro" id="IPR036513">
    <property type="entry name" value="STAS_dom_sf"/>
</dbReference>
<reference evidence="3" key="1">
    <citation type="submission" date="2015-08" db="EMBL/GenBank/DDBJ databases">
        <authorList>
            <person name="Babu N.S."/>
            <person name="Beckwith C.J."/>
            <person name="Beseler K.G."/>
            <person name="Brison A."/>
            <person name="Carone J.V."/>
            <person name="Caskin T.P."/>
            <person name="Diamond M."/>
            <person name="Durham M.E."/>
            <person name="Foxe J.M."/>
            <person name="Go M."/>
            <person name="Henderson B.A."/>
            <person name="Jones I.B."/>
            <person name="McGettigan J.A."/>
            <person name="Micheletti S.J."/>
            <person name="Nasrallah M.E."/>
            <person name="Ortiz D."/>
            <person name="Piller C.R."/>
            <person name="Privatt S.R."/>
            <person name="Schneider S.L."/>
            <person name="Sharp S."/>
            <person name="Smith T.C."/>
            <person name="Stanton J.D."/>
            <person name="Ullery H.E."/>
            <person name="Wilson R.J."/>
            <person name="Serrano M.G."/>
            <person name="Buck G."/>
            <person name="Lee V."/>
            <person name="Wang Y."/>
            <person name="Carvalho R."/>
            <person name="Voegtly L."/>
            <person name="Shi R."/>
            <person name="Duckworth R."/>
            <person name="Johnson A."/>
            <person name="Loviza R."/>
            <person name="Walstead R."/>
            <person name="Shah Z."/>
            <person name="Kiflezghi M."/>
            <person name="Wade K."/>
            <person name="Ball S.L."/>
            <person name="Bradley K.W."/>
            <person name="Asai D.J."/>
            <person name="Bowman C.A."/>
            <person name="Russell D.A."/>
            <person name="Pope W.H."/>
            <person name="Jacobs-Sera D."/>
            <person name="Hendrix R.W."/>
            <person name="Hatfull G.F."/>
        </authorList>
    </citation>
    <scope>NUCLEOTIDE SEQUENCE</scope>
</reference>
<evidence type="ECO:0000313" key="3">
    <source>
        <dbReference type="EMBL" id="CUR59942.1"/>
    </source>
</evidence>
<evidence type="ECO:0000256" key="1">
    <source>
        <dbReference type="ARBA" id="ARBA00009013"/>
    </source>
</evidence>
<dbReference type="Pfam" id="PF01740">
    <property type="entry name" value="STAS"/>
    <property type="match status" value="1"/>
</dbReference>
<dbReference type="Gene3D" id="3.30.750.24">
    <property type="entry name" value="STAS domain"/>
    <property type="match status" value="1"/>
</dbReference>
<gene>
    <name evidence="3" type="ORF">NOCA2690048</name>
</gene>
<sequence>MSGDLWASVPRRPVHVPTPRAADLRVRRYPAGHWCVVEAVGEIDLQGIPLLRQHLGDVPPHLLFDLSGVTFMDASGLGVLSLSLRAARLAGGSVRIAGASAQIRAMLASTGLDRVMATFPTVDDALV</sequence>
<dbReference type="InterPro" id="IPR002645">
    <property type="entry name" value="STAS_dom"/>
</dbReference>
<dbReference type="PROSITE" id="PS50801">
    <property type="entry name" value="STAS"/>
    <property type="match status" value="1"/>
</dbReference>
<dbReference type="NCBIfam" id="TIGR00377">
    <property type="entry name" value="ant_ant_sig"/>
    <property type="match status" value="1"/>
</dbReference>
<accession>A0A2P2CG13</accession>
<feature type="domain" description="STAS" evidence="2">
    <location>
        <begin position="36"/>
        <end position="127"/>
    </location>
</feature>
<dbReference type="CDD" id="cd07043">
    <property type="entry name" value="STAS_anti-anti-sigma_factors"/>
    <property type="match status" value="1"/>
</dbReference>
<dbReference type="SUPFAM" id="SSF52091">
    <property type="entry name" value="SpoIIaa-like"/>
    <property type="match status" value="1"/>
</dbReference>
<comment type="similarity">
    <text evidence="1">Belongs to the anti-sigma-factor antagonist family.</text>
</comment>
<dbReference type="AlphaFoldDB" id="A0A2P2CG13"/>
<dbReference type="PANTHER" id="PTHR33495">
    <property type="entry name" value="ANTI-SIGMA FACTOR ANTAGONIST TM_1081-RELATED-RELATED"/>
    <property type="match status" value="1"/>
</dbReference>
<protein>
    <submittedName>
        <fullName evidence="3">Putative Anti-sigma-B factor antagonist</fullName>
    </submittedName>
</protein>
<dbReference type="InterPro" id="IPR003658">
    <property type="entry name" value="Anti-sigma_ant"/>
</dbReference>
<proteinExistence type="inferred from homology"/>
<organism evidence="3">
    <name type="scientific">metagenome</name>
    <dbReference type="NCBI Taxonomy" id="256318"/>
    <lineage>
        <taxon>unclassified sequences</taxon>
        <taxon>metagenomes</taxon>
    </lineage>
</organism>
<name>A0A2P2CG13_9ZZZZ</name>
<dbReference type="GO" id="GO:0043856">
    <property type="term" value="F:anti-sigma factor antagonist activity"/>
    <property type="evidence" value="ECO:0007669"/>
    <property type="project" value="InterPro"/>
</dbReference>
<dbReference type="PANTHER" id="PTHR33495:SF2">
    <property type="entry name" value="ANTI-SIGMA FACTOR ANTAGONIST TM_1081-RELATED"/>
    <property type="match status" value="1"/>
</dbReference>
<dbReference type="EMBL" id="CZKA01000066">
    <property type="protein sequence ID" value="CUR59942.1"/>
    <property type="molecule type" value="Genomic_DNA"/>
</dbReference>